<dbReference type="GO" id="GO:0048791">
    <property type="term" value="P:calcium ion-regulated exocytosis of neurotransmitter"/>
    <property type="evidence" value="ECO:0007669"/>
    <property type="project" value="TreeGrafter"/>
</dbReference>
<keyword evidence="1" id="KW-0770">Synapse</keyword>
<feature type="domain" description="C2" evidence="4">
    <location>
        <begin position="51"/>
        <end position="168"/>
    </location>
</feature>
<feature type="region of interest" description="Disordered" evidence="3">
    <location>
        <begin position="1"/>
        <end position="24"/>
    </location>
</feature>
<dbReference type="GO" id="GO:0042391">
    <property type="term" value="P:regulation of membrane potential"/>
    <property type="evidence" value="ECO:0007669"/>
    <property type="project" value="TreeGrafter"/>
</dbReference>
<dbReference type="InterPro" id="IPR035892">
    <property type="entry name" value="C2_domain_sf"/>
</dbReference>
<evidence type="ECO:0000313" key="6">
    <source>
        <dbReference type="Proteomes" id="UP001168990"/>
    </source>
</evidence>
<dbReference type="GO" id="GO:0048167">
    <property type="term" value="P:regulation of synaptic plasticity"/>
    <property type="evidence" value="ECO:0007669"/>
    <property type="project" value="TreeGrafter"/>
</dbReference>
<dbReference type="GO" id="GO:0044325">
    <property type="term" value="F:transmembrane transporter binding"/>
    <property type="evidence" value="ECO:0007669"/>
    <property type="project" value="TreeGrafter"/>
</dbReference>
<accession>A0AA39EVK8</accession>
<dbReference type="InterPro" id="IPR000008">
    <property type="entry name" value="C2_dom"/>
</dbReference>
<evidence type="ECO:0000313" key="5">
    <source>
        <dbReference type="EMBL" id="KAK0158342.1"/>
    </source>
</evidence>
<reference evidence="5" key="2">
    <citation type="submission" date="2023-03" db="EMBL/GenBank/DDBJ databases">
        <authorList>
            <person name="Inwood S.N."/>
            <person name="Skelly J.G."/>
            <person name="Guhlin J."/>
            <person name="Harrop T.W.R."/>
            <person name="Goldson S.G."/>
            <person name="Dearden P.K."/>
        </authorList>
    </citation>
    <scope>NUCLEOTIDE SEQUENCE</scope>
    <source>
        <strain evidence="5">Irish</strain>
        <tissue evidence="5">Whole body</tissue>
    </source>
</reference>
<organism evidence="5 6">
    <name type="scientific">Microctonus aethiopoides</name>
    <dbReference type="NCBI Taxonomy" id="144406"/>
    <lineage>
        <taxon>Eukaryota</taxon>
        <taxon>Metazoa</taxon>
        <taxon>Ecdysozoa</taxon>
        <taxon>Arthropoda</taxon>
        <taxon>Hexapoda</taxon>
        <taxon>Insecta</taxon>
        <taxon>Pterygota</taxon>
        <taxon>Neoptera</taxon>
        <taxon>Endopterygota</taxon>
        <taxon>Hymenoptera</taxon>
        <taxon>Apocrita</taxon>
        <taxon>Ichneumonoidea</taxon>
        <taxon>Braconidae</taxon>
        <taxon>Euphorinae</taxon>
        <taxon>Microctonus</taxon>
    </lineage>
</organism>
<evidence type="ECO:0000259" key="4">
    <source>
        <dbReference type="PROSITE" id="PS50004"/>
    </source>
</evidence>
<dbReference type="SUPFAM" id="SSF49562">
    <property type="entry name" value="C2 domain (Calcium/lipid-binding domain, CaLB)"/>
    <property type="match status" value="1"/>
</dbReference>
<dbReference type="Proteomes" id="UP001168990">
    <property type="component" value="Unassembled WGS sequence"/>
</dbReference>
<gene>
    <name evidence="5" type="ORF">PV328_009356</name>
</gene>
<dbReference type="GO" id="GO:0048788">
    <property type="term" value="C:cytoskeleton of presynaptic active zone"/>
    <property type="evidence" value="ECO:0007669"/>
    <property type="project" value="TreeGrafter"/>
</dbReference>
<dbReference type="GO" id="GO:0050806">
    <property type="term" value="P:positive regulation of synaptic transmission"/>
    <property type="evidence" value="ECO:0007669"/>
    <property type="project" value="TreeGrafter"/>
</dbReference>
<evidence type="ECO:0000256" key="3">
    <source>
        <dbReference type="SAM" id="MobiDB-lite"/>
    </source>
</evidence>
<comment type="subcellular location">
    <subcellularLocation>
        <location evidence="2">Synapse</location>
    </subcellularLocation>
</comment>
<dbReference type="AlphaFoldDB" id="A0AA39EVK8"/>
<dbReference type="GO" id="GO:0042734">
    <property type="term" value="C:presynaptic membrane"/>
    <property type="evidence" value="ECO:0007669"/>
    <property type="project" value="TreeGrafter"/>
</dbReference>
<dbReference type="PANTHER" id="PTHR12157:SF24">
    <property type="entry name" value="FIFE, ISOFORM D"/>
    <property type="match status" value="1"/>
</dbReference>
<evidence type="ECO:0000256" key="1">
    <source>
        <dbReference type="ARBA" id="ARBA00023018"/>
    </source>
</evidence>
<dbReference type="Gene3D" id="2.60.40.150">
    <property type="entry name" value="C2 domain"/>
    <property type="match status" value="1"/>
</dbReference>
<protein>
    <recommendedName>
        <fullName evidence="4">C2 domain-containing protein</fullName>
    </recommendedName>
</protein>
<sequence>MMGFSERLYDRNSESDDDDKWSQARDENGEMLKLGPGQVAPRGFKLIGGVQNGEVKLTLFLSKGTLEVEVICAREICPGEREEPDTYVKTYLRDGDRWLHKRKTRVVRHSRNPQYRQTLKYSSCDALGRNILVMLWEKKQGFESNQGLGGAEVDLELLPLTNLSVGWEKWALEAGELDLRLSLLLKDETESVVKIIS</sequence>
<comment type="caution">
    <text evidence="5">The sequence shown here is derived from an EMBL/GenBank/DDBJ whole genome shotgun (WGS) entry which is preliminary data.</text>
</comment>
<feature type="compositionally biased region" description="Basic and acidic residues" evidence="3">
    <location>
        <begin position="7"/>
        <end position="24"/>
    </location>
</feature>
<name>A0AA39EVK8_9HYME</name>
<reference evidence="5" key="1">
    <citation type="journal article" date="2023" name="bioRxiv">
        <title>Scaffold-level genome assemblies of two parasitoid biocontrol wasps reveal the parthenogenesis mechanism and an associated novel virus.</title>
        <authorList>
            <person name="Inwood S."/>
            <person name="Skelly J."/>
            <person name="Guhlin J."/>
            <person name="Harrop T."/>
            <person name="Goldson S."/>
            <person name="Dearden P."/>
        </authorList>
    </citation>
    <scope>NUCLEOTIDE SEQUENCE</scope>
    <source>
        <strain evidence="5">Irish</strain>
        <tissue evidence="5">Whole body</tissue>
    </source>
</reference>
<dbReference type="EMBL" id="JAQQBS010001424">
    <property type="protein sequence ID" value="KAK0158342.1"/>
    <property type="molecule type" value="Genomic_DNA"/>
</dbReference>
<keyword evidence="6" id="KW-1185">Reference proteome</keyword>
<dbReference type="PANTHER" id="PTHR12157">
    <property type="entry name" value="REGULATING SYNAPTIC MEMBRANE EXOCYTOSIS PROTEIN"/>
    <property type="match status" value="1"/>
</dbReference>
<dbReference type="SMART" id="SM00239">
    <property type="entry name" value="C2"/>
    <property type="match status" value="1"/>
</dbReference>
<proteinExistence type="predicted"/>
<dbReference type="GO" id="GO:0031267">
    <property type="term" value="F:small GTPase binding"/>
    <property type="evidence" value="ECO:0007669"/>
    <property type="project" value="InterPro"/>
</dbReference>
<dbReference type="InterPro" id="IPR039032">
    <property type="entry name" value="Rim-like"/>
</dbReference>
<evidence type="ECO:0000256" key="2">
    <source>
        <dbReference type="ARBA" id="ARBA00034103"/>
    </source>
</evidence>
<dbReference type="Pfam" id="PF00168">
    <property type="entry name" value="C2"/>
    <property type="match status" value="1"/>
</dbReference>
<dbReference type="PROSITE" id="PS50004">
    <property type="entry name" value="C2"/>
    <property type="match status" value="1"/>
</dbReference>